<sequence>MEYIEDWVDRMLSCFYREKDKNVEKERVPSSHHFIDPVELFDDARLNKDFERFVHSWTCDIIVYQSELGLCDEKRQELLEYSREKKIALLNSQTVGEL</sequence>
<evidence type="ECO:0000313" key="2">
    <source>
        <dbReference type="WBParaSite" id="Hba_18470"/>
    </source>
</evidence>
<keyword evidence="1" id="KW-1185">Reference proteome</keyword>
<accession>A0A1I7XL11</accession>
<dbReference type="WBParaSite" id="Hba_18470">
    <property type="protein sequence ID" value="Hba_18470"/>
    <property type="gene ID" value="Hba_18470"/>
</dbReference>
<dbReference type="Proteomes" id="UP000095283">
    <property type="component" value="Unplaced"/>
</dbReference>
<reference evidence="2" key="1">
    <citation type="submission" date="2016-11" db="UniProtKB">
        <authorList>
            <consortium name="WormBaseParasite"/>
        </authorList>
    </citation>
    <scope>IDENTIFICATION</scope>
</reference>
<protein>
    <submittedName>
        <fullName evidence="2">Colicin_immun domain-containing protein</fullName>
    </submittedName>
</protein>
<name>A0A1I7XL11_HETBA</name>
<evidence type="ECO:0000313" key="1">
    <source>
        <dbReference type="Proteomes" id="UP000095283"/>
    </source>
</evidence>
<proteinExistence type="predicted"/>
<organism evidence="1 2">
    <name type="scientific">Heterorhabditis bacteriophora</name>
    <name type="common">Entomopathogenic nematode worm</name>
    <dbReference type="NCBI Taxonomy" id="37862"/>
    <lineage>
        <taxon>Eukaryota</taxon>
        <taxon>Metazoa</taxon>
        <taxon>Ecdysozoa</taxon>
        <taxon>Nematoda</taxon>
        <taxon>Chromadorea</taxon>
        <taxon>Rhabditida</taxon>
        <taxon>Rhabditina</taxon>
        <taxon>Rhabditomorpha</taxon>
        <taxon>Strongyloidea</taxon>
        <taxon>Heterorhabditidae</taxon>
        <taxon>Heterorhabditis</taxon>
    </lineage>
</organism>
<dbReference type="AlphaFoldDB" id="A0A1I7XL11"/>